<comment type="caution">
    <text evidence="2">The sequence shown here is derived from an EMBL/GenBank/DDBJ whole genome shotgun (WGS) entry which is preliminary data.</text>
</comment>
<protein>
    <submittedName>
        <fullName evidence="2">Uncharacterized protein</fullName>
    </submittedName>
</protein>
<dbReference type="EMBL" id="JACGWK010001434">
    <property type="protein sequence ID" value="KAL0288681.1"/>
    <property type="molecule type" value="Genomic_DNA"/>
</dbReference>
<feature type="region of interest" description="Disordered" evidence="1">
    <location>
        <begin position="1"/>
        <end position="60"/>
    </location>
</feature>
<gene>
    <name evidence="2" type="ORF">Sangu_2646700</name>
</gene>
<accession>A0AAW2J2K4</accession>
<name>A0AAW2J2K4_9LAMI</name>
<reference evidence="2" key="2">
    <citation type="journal article" date="2024" name="Plant">
        <title>Genomic evolution and insights into agronomic trait innovations of Sesamum species.</title>
        <authorList>
            <person name="Miao H."/>
            <person name="Wang L."/>
            <person name="Qu L."/>
            <person name="Liu H."/>
            <person name="Sun Y."/>
            <person name="Le M."/>
            <person name="Wang Q."/>
            <person name="Wei S."/>
            <person name="Zheng Y."/>
            <person name="Lin W."/>
            <person name="Duan Y."/>
            <person name="Cao H."/>
            <person name="Xiong S."/>
            <person name="Wang X."/>
            <person name="Wei L."/>
            <person name="Li C."/>
            <person name="Ma Q."/>
            <person name="Ju M."/>
            <person name="Zhao R."/>
            <person name="Li G."/>
            <person name="Mu C."/>
            <person name="Tian Q."/>
            <person name="Mei H."/>
            <person name="Zhang T."/>
            <person name="Gao T."/>
            <person name="Zhang H."/>
        </authorList>
    </citation>
    <scope>NUCLEOTIDE SEQUENCE</scope>
    <source>
        <strain evidence="2">G01</strain>
    </source>
</reference>
<organism evidence="2">
    <name type="scientific">Sesamum angustifolium</name>
    <dbReference type="NCBI Taxonomy" id="2727405"/>
    <lineage>
        <taxon>Eukaryota</taxon>
        <taxon>Viridiplantae</taxon>
        <taxon>Streptophyta</taxon>
        <taxon>Embryophyta</taxon>
        <taxon>Tracheophyta</taxon>
        <taxon>Spermatophyta</taxon>
        <taxon>Magnoliopsida</taxon>
        <taxon>eudicotyledons</taxon>
        <taxon>Gunneridae</taxon>
        <taxon>Pentapetalae</taxon>
        <taxon>asterids</taxon>
        <taxon>lamiids</taxon>
        <taxon>Lamiales</taxon>
        <taxon>Pedaliaceae</taxon>
        <taxon>Sesamum</taxon>
    </lineage>
</organism>
<reference evidence="2" key="1">
    <citation type="submission" date="2020-06" db="EMBL/GenBank/DDBJ databases">
        <authorList>
            <person name="Li T."/>
            <person name="Hu X."/>
            <person name="Zhang T."/>
            <person name="Song X."/>
            <person name="Zhang H."/>
            <person name="Dai N."/>
            <person name="Sheng W."/>
            <person name="Hou X."/>
            <person name="Wei L."/>
        </authorList>
    </citation>
    <scope>NUCLEOTIDE SEQUENCE</scope>
    <source>
        <strain evidence="2">G01</strain>
        <tissue evidence="2">Leaf</tissue>
    </source>
</reference>
<evidence type="ECO:0000256" key="1">
    <source>
        <dbReference type="SAM" id="MobiDB-lite"/>
    </source>
</evidence>
<sequence>MRDGIEGCGDEGDEGRCDDDGRGGAARGTVTCDAGGGAPEAEVLPRPGGAPAQLTSGGAP</sequence>
<proteinExistence type="predicted"/>
<evidence type="ECO:0000313" key="2">
    <source>
        <dbReference type="EMBL" id="KAL0288681.1"/>
    </source>
</evidence>
<dbReference type="AlphaFoldDB" id="A0AAW2J2K4"/>